<comment type="caution">
    <text evidence="2">The sequence shown here is derived from an EMBL/GenBank/DDBJ whole genome shotgun (WGS) entry which is preliminary data.</text>
</comment>
<reference evidence="2 3" key="1">
    <citation type="journal article" date="2015" name="Genome Announc.">
        <title>Draft Genome Sequence of the Terrestrial Cyanobacterium Scytonema millei VB511283, Isolated from Eastern India.</title>
        <authorList>
            <person name="Sen D."/>
            <person name="Chandrababunaidu M.M."/>
            <person name="Singh D."/>
            <person name="Sanghi N."/>
            <person name="Ghorai A."/>
            <person name="Mishra G.P."/>
            <person name="Madduluri M."/>
            <person name="Adhikary S.P."/>
            <person name="Tripathy S."/>
        </authorList>
    </citation>
    <scope>NUCLEOTIDE SEQUENCE [LARGE SCALE GENOMIC DNA]</scope>
    <source>
        <strain evidence="2 3">VB511283</strain>
    </source>
</reference>
<name>A0A9X5E843_9CYAN</name>
<evidence type="ECO:0000256" key="1">
    <source>
        <dbReference type="SAM" id="Phobius"/>
    </source>
</evidence>
<keyword evidence="1" id="KW-1133">Transmembrane helix</keyword>
<gene>
    <name evidence="2" type="ORF">QH73_0018500</name>
</gene>
<dbReference type="OrthoDB" id="7361074at2"/>
<dbReference type="AlphaFoldDB" id="A0A9X5E843"/>
<keyword evidence="1" id="KW-0812">Transmembrane</keyword>
<sequence length="169" mass="18431">MSSQNHPLPRLILAFVAGFLSVLLFHQLALLLLHSIGFAPAKLTAYAMKATQPFGIPRVWSLAFWGGVWGIVLVLFVSFFRQGLGIWGTALLFGAIAPSLVSWFIAMPLRGEPVGGGWQPNGIATALILNGIWGLGTILLYRLISLSVLGRKRRSTNGLESGEKERIRH</sequence>
<evidence type="ECO:0000313" key="2">
    <source>
        <dbReference type="EMBL" id="NHC36608.1"/>
    </source>
</evidence>
<proteinExistence type="predicted"/>
<dbReference type="EMBL" id="JTJC03000005">
    <property type="protein sequence ID" value="NHC36608.1"/>
    <property type="molecule type" value="Genomic_DNA"/>
</dbReference>
<keyword evidence="3" id="KW-1185">Reference proteome</keyword>
<evidence type="ECO:0000313" key="3">
    <source>
        <dbReference type="Proteomes" id="UP000031532"/>
    </source>
</evidence>
<organism evidence="2 3">
    <name type="scientific">Scytonema millei VB511283</name>
    <dbReference type="NCBI Taxonomy" id="1245923"/>
    <lineage>
        <taxon>Bacteria</taxon>
        <taxon>Bacillati</taxon>
        <taxon>Cyanobacteriota</taxon>
        <taxon>Cyanophyceae</taxon>
        <taxon>Nostocales</taxon>
        <taxon>Scytonemataceae</taxon>
        <taxon>Scytonema</taxon>
    </lineage>
</organism>
<dbReference type="RefSeq" id="WP_039715970.1">
    <property type="nucleotide sequence ID" value="NZ_JTJC03000005.1"/>
</dbReference>
<accession>A0A9X5E843</accession>
<dbReference type="Proteomes" id="UP000031532">
    <property type="component" value="Unassembled WGS sequence"/>
</dbReference>
<feature type="transmembrane region" description="Helical" evidence="1">
    <location>
        <begin position="84"/>
        <end position="106"/>
    </location>
</feature>
<feature type="transmembrane region" description="Helical" evidence="1">
    <location>
        <begin position="126"/>
        <end position="144"/>
    </location>
</feature>
<feature type="transmembrane region" description="Helical" evidence="1">
    <location>
        <begin position="59"/>
        <end position="77"/>
    </location>
</feature>
<protein>
    <submittedName>
        <fullName evidence="2">Uncharacterized protein</fullName>
    </submittedName>
</protein>
<feature type="transmembrane region" description="Helical" evidence="1">
    <location>
        <begin position="12"/>
        <end position="39"/>
    </location>
</feature>
<keyword evidence="1" id="KW-0472">Membrane</keyword>